<sequence>MTNQVSRRNFFKFAGAAAAAGAAATVVPSAVASALKKPVLTDSNGVGVYNEWDQLQSIIVGTPEGFTFPKLDWVLDTYAGITDEVKAALRDHHGKTFEELDPAQYAVTKAEEDALAALLESEGIEVIRPTMPSEAEQQAAHVGYTAMFERDNTLAVGDELINIFCRTGSRRKVHPYLHKQLTQVTQRTGQAHISQPVPALMAELSDEDQPYLEGGDIFVLGKDILVGHAGIASSYAGIEWLQKHLEPKGYRVHTIELTKDWIHLDCIFSTPREGLAMAYLGGVKGGKAAFPEFMQNWTWLEATKEEAKALGCNGVNIAPSRTIIGAEHTRIIEMLENNGVECVALPYANVSAFGGGPRCSTHPLQRKS</sequence>
<feature type="chain" id="PRO_5045539520" evidence="4">
    <location>
        <begin position="33"/>
        <end position="368"/>
    </location>
</feature>
<dbReference type="Proteomes" id="UP000590068">
    <property type="component" value="Unassembled WGS sequence"/>
</dbReference>
<evidence type="ECO:0000256" key="3">
    <source>
        <dbReference type="ARBA" id="ARBA00022729"/>
    </source>
</evidence>
<keyword evidence="6" id="KW-1185">Reference proteome</keyword>
<feature type="signal peptide" evidence="4">
    <location>
        <begin position="1"/>
        <end position="32"/>
    </location>
</feature>
<dbReference type="RefSeq" id="WP_102443348.1">
    <property type="nucleotide sequence ID" value="NZ_JABBXC010000047.1"/>
</dbReference>
<dbReference type="Gene3D" id="3.75.10.10">
    <property type="entry name" value="L-arginine/glycine Amidinotransferase, Chain A"/>
    <property type="match status" value="1"/>
</dbReference>
<comment type="caution">
    <text evidence="5">The sequence shown here is derived from an EMBL/GenBank/DDBJ whole genome shotgun (WGS) entry which is preliminary data.</text>
</comment>
<dbReference type="InterPro" id="IPR033195">
    <property type="entry name" value="AmidinoTrfase"/>
</dbReference>
<evidence type="ECO:0000256" key="1">
    <source>
        <dbReference type="ARBA" id="ARBA00006943"/>
    </source>
</evidence>
<keyword evidence="3 4" id="KW-0732">Signal</keyword>
<evidence type="ECO:0000313" key="6">
    <source>
        <dbReference type="Proteomes" id="UP000590068"/>
    </source>
</evidence>
<evidence type="ECO:0000256" key="4">
    <source>
        <dbReference type="SAM" id="SignalP"/>
    </source>
</evidence>
<evidence type="ECO:0000313" key="5">
    <source>
        <dbReference type="EMBL" id="NMR71642.1"/>
    </source>
</evidence>
<dbReference type="PANTHER" id="PTHR10488">
    <property type="entry name" value="GLYCINE AMIDINOTRANSFERASE, MITOCHONDRIAL"/>
    <property type="match status" value="1"/>
</dbReference>
<proteinExistence type="inferred from homology"/>
<evidence type="ECO:0000256" key="2">
    <source>
        <dbReference type="ARBA" id="ARBA00022679"/>
    </source>
</evidence>
<accession>A0ABX1UD37</accession>
<dbReference type="NCBIfam" id="TIGR01409">
    <property type="entry name" value="TAT_signal_seq"/>
    <property type="match status" value="1"/>
</dbReference>
<dbReference type="PANTHER" id="PTHR10488:SF1">
    <property type="entry name" value="GLYCINE AMIDINOTRANSFERASE, MITOCHONDRIAL"/>
    <property type="match status" value="1"/>
</dbReference>
<dbReference type="PROSITE" id="PS51318">
    <property type="entry name" value="TAT"/>
    <property type="match status" value="1"/>
</dbReference>
<organism evidence="5 6">
    <name type="scientific">Vibrio breoganii</name>
    <dbReference type="NCBI Taxonomy" id="553239"/>
    <lineage>
        <taxon>Bacteria</taxon>
        <taxon>Pseudomonadati</taxon>
        <taxon>Pseudomonadota</taxon>
        <taxon>Gammaproteobacteria</taxon>
        <taxon>Vibrionales</taxon>
        <taxon>Vibrionaceae</taxon>
        <taxon>Vibrio</taxon>
    </lineage>
</organism>
<protein>
    <submittedName>
        <fullName evidence="5">Twin-arginine translocation signal domain-containing protein</fullName>
    </submittedName>
</protein>
<reference evidence="5 6" key="1">
    <citation type="submission" date="2020-04" db="EMBL/GenBank/DDBJ databases">
        <title>WGS-Seq of Vibrio isolated by the O'Toole Lab.</title>
        <authorList>
            <person name="Mckone K.P."/>
            <person name="Whitaker R."/>
            <person name="Sevigney J.L."/>
            <person name="Herring J.B."/>
            <person name="O'Toole G."/>
        </authorList>
    </citation>
    <scope>NUCLEOTIDE SEQUENCE [LARGE SCALE GENOMIC DNA]</scope>
    <source>
        <strain evidence="5 6">BS_02</strain>
    </source>
</reference>
<name>A0ABX1UD37_9VIBR</name>
<comment type="similarity">
    <text evidence="1">Belongs to the amidinotransferase family.</text>
</comment>
<dbReference type="Pfam" id="PF02274">
    <property type="entry name" value="ADI"/>
    <property type="match status" value="1"/>
</dbReference>
<dbReference type="InterPro" id="IPR019546">
    <property type="entry name" value="TAT_signal_bac_arc"/>
</dbReference>
<dbReference type="InterPro" id="IPR006311">
    <property type="entry name" value="TAT_signal"/>
</dbReference>
<keyword evidence="2" id="KW-0808">Transferase</keyword>
<gene>
    <name evidence="5" type="ORF">HJ568_17020</name>
</gene>
<dbReference type="EMBL" id="JABCJR010000044">
    <property type="protein sequence ID" value="NMR71642.1"/>
    <property type="molecule type" value="Genomic_DNA"/>
</dbReference>
<dbReference type="SUPFAM" id="SSF55909">
    <property type="entry name" value="Pentein"/>
    <property type="match status" value="1"/>
</dbReference>